<dbReference type="Gene3D" id="1.10.630.10">
    <property type="entry name" value="Cytochrome P450"/>
    <property type="match status" value="1"/>
</dbReference>
<reference evidence="18" key="1">
    <citation type="submission" date="2021-07" db="EMBL/GenBank/DDBJ databases">
        <authorList>
            <person name="Branca A.L. A."/>
        </authorList>
    </citation>
    <scope>NUCLEOTIDE SEQUENCE</scope>
</reference>
<dbReference type="GO" id="GO:0016705">
    <property type="term" value="F:oxidoreductase activity, acting on paired donors, with incorporation or reduction of molecular oxygen"/>
    <property type="evidence" value="ECO:0007669"/>
    <property type="project" value="InterPro"/>
</dbReference>
<keyword evidence="11 16" id="KW-0503">Monooxygenase</keyword>
<dbReference type="PRINTS" id="PR00463">
    <property type="entry name" value="EP450I"/>
</dbReference>
<dbReference type="GO" id="GO:0016020">
    <property type="term" value="C:membrane"/>
    <property type="evidence" value="ECO:0007669"/>
    <property type="project" value="UniProtKB-SubCell"/>
</dbReference>
<keyword evidence="7 15" id="KW-0479">Metal-binding</keyword>
<dbReference type="GO" id="GO:0005506">
    <property type="term" value="F:iron ion binding"/>
    <property type="evidence" value="ECO:0007669"/>
    <property type="project" value="InterPro"/>
</dbReference>
<dbReference type="EMBL" id="CAJVPG010000144">
    <property type="protein sequence ID" value="CAG8361394.1"/>
    <property type="molecule type" value="Genomic_DNA"/>
</dbReference>
<keyword evidence="12 17" id="KW-0472">Membrane</keyword>
<comment type="similarity">
    <text evidence="4 16">Belongs to the cytochrome P450 family.</text>
</comment>
<evidence type="ECO:0000256" key="7">
    <source>
        <dbReference type="ARBA" id="ARBA00022723"/>
    </source>
</evidence>
<evidence type="ECO:0000256" key="1">
    <source>
        <dbReference type="ARBA" id="ARBA00001971"/>
    </source>
</evidence>
<dbReference type="PANTHER" id="PTHR24305:SF237">
    <property type="entry name" value="CYTOCHROME P450 MONOOXYGENASE ATNE-RELATED"/>
    <property type="match status" value="1"/>
</dbReference>
<dbReference type="GO" id="GO:1902181">
    <property type="term" value="P:verruculogen biosynthetic process"/>
    <property type="evidence" value="ECO:0007669"/>
    <property type="project" value="UniProtKB-ARBA"/>
</dbReference>
<dbReference type="GO" id="GO:0043386">
    <property type="term" value="P:mycotoxin biosynthetic process"/>
    <property type="evidence" value="ECO:0007669"/>
    <property type="project" value="UniProtKB-ARBA"/>
</dbReference>
<evidence type="ECO:0000256" key="14">
    <source>
        <dbReference type="ARBA" id="ARBA00081244"/>
    </source>
</evidence>
<dbReference type="InterPro" id="IPR036396">
    <property type="entry name" value="Cyt_P450_sf"/>
</dbReference>
<gene>
    <name evidence="18" type="ORF">PSALAMII_LOCUS3808</name>
</gene>
<organism evidence="18 19">
    <name type="scientific">Penicillium salamii</name>
    <dbReference type="NCBI Taxonomy" id="1612424"/>
    <lineage>
        <taxon>Eukaryota</taxon>
        <taxon>Fungi</taxon>
        <taxon>Dikarya</taxon>
        <taxon>Ascomycota</taxon>
        <taxon>Pezizomycotina</taxon>
        <taxon>Eurotiomycetes</taxon>
        <taxon>Eurotiomycetidae</taxon>
        <taxon>Eurotiales</taxon>
        <taxon>Aspergillaceae</taxon>
        <taxon>Penicillium</taxon>
    </lineage>
</organism>
<evidence type="ECO:0000256" key="5">
    <source>
        <dbReference type="ARBA" id="ARBA00022617"/>
    </source>
</evidence>
<evidence type="ECO:0000256" key="8">
    <source>
        <dbReference type="ARBA" id="ARBA00022989"/>
    </source>
</evidence>
<dbReference type="AlphaFoldDB" id="A0A9W4J012"/>
<dbReference type="InterPro" id="IPR050121">
    <property type="entry name" value="Cytochrome_P450_monoxygenase"/>
</dbReference>
<evidence type="ECO:0000256" key="15">
    <source>
        <dbReference type="PIRSR" id="PIRSR602401-1"/>
    </source>
</evidence>
<dbReference type="GO" id="GO:0004497">
    <property type="term" value="F:monooxygenase activity"/>
    <property type="evidence" value="ECO:0007669"/>
    <property type="project" value="UniProtKB-KW"/>
</dbReference>
<evidence type="ECO:0000256" key="4">
    <source>
        <dbReference type="ARBA" id="ARBA00010617"/>
    </source>
</evidence>
<dbReference type="InterPro" id="IPR002401">
    <property type="entry name" value="Cyt_P450_E_grp-I"/>
</dbReference>
<keyword evidence="8 17" id="KW-1133">Transmembrane helix</keyword>
<name>A0A9W4J012_9EURO</name>
<comment type="cofactor">
    <cofactor evidence="1 15">
        <name>heme</name>
        <dbReference type="ChEBI" id="CHEBI:30413"/>
    </cofactor>
</comment>
<proteinExistence type="inferred from homology"/>
<evidence type="ECO:0000313" key="19">
    <source>
        <dbReference type="Proteomes" id="UP001152649"/>
    </source>
</evidence>
<comment type="pathway">
    <text evidence="3">Secondary metabolite biosynthesis.</text>
</comment>
<feature type="binding site" description="axial binding residue" evidence="15">
    <location>
        <position position="462"/>
    </location>
    <ligand>
        <name>heme</name>
        <dbReference type="ChEBI" id="CHEBI:30413"/>
    </ligand>
    <ligandPart>
        <name>Fe</name>
        <dbReference type="ChEBI" id="CHEBI:18248"/>
    </ligandPart>
</feature>
<keyword evidence="19" id="KW-1185">Reference proteome</keyword>
<keyword evidence="6 17" id="KW-0812">Transmembrane</keyword>
<dbReference type="Pfam" id="PF00067">
    <property type="entry name" value="p450"/>
    <property type="match status" value="1"/>
</dbReference>
<evidence type="ECO:0000256" key="9">
    <source>
        <dbReference type="ARBA" id="ARBA00023002"/>
    </source>
</evidence>
<feature type="transmembrane region" description="Helical" evidence="17">
    <location>
        <begin position="6"/>
        <end position="26"/>
    </location>
</feature>
<dbReference type="GO" id="GO:0020037">
    <property type="term" value="F:heme binding"/>
    <property type="evidence" value="ECO:0007669"/>
    <property type="project" value="InterPro"/>
</dbReference>
<dbReference type="PROSITE" id="PS00086">
    <property type="entry name" value="CYTOCHROME_P450"/>
    <property type="match status" value="1"/>
</dbReference>
<evidence type="ECO:0000256" key="10">
    <source>
        <dbReference type="ARBA" id="ARBA00023004"/>
    </source>
</evidence>
<dbReference type="OrthoDB" id="514070at2759"/>
<dbReference type="CDD" id="cd11061">
    <property type="entry name" value="CYP67-like"/>
    <property type="match status" value="1"/>
</dbReference>
<comment type="subcellular location">
    <subcellularLocation>
        <location evidence="2">Membrane</location>
    </subcellularLocation>
</comment>
<keyword evidence="9 16" id="KW-0560">Oxidoreductase</keyword>
<dbReference type="Proteomes" id="UP001152649">
    <property type="component" value="Unassembled WGS sequence"/>
</dbReference>
<evidence type="ECO:0000256" key="3">
    <source>
        <dbReference type="ARBA" id="ARBA00005179"/>
    </source>
</evidence>
<dbReference type="PANTHER" id="PTHR24305">
    <property type="entry name" value="CYTOCHROME P450"/>
    <property type="match status" value="1"/>
</dbReference>
<keyword evidence="5 15" id="KW-0349">Heme</keyword>
<accession>A0A9W4J012</accession>
<evidence type="ECO:0000256" key="6">
    <source>
        <dbReference type="ARBA" id="ARBA00022692"/>
    </source>
</evidence>
<evidence type="ECO:0000256" key="11">
    <source>
        <dbReference type="ARBA" id="ARBA00023033"/>
    </source>
</evidence>
<dbReference type="InterPro" id="IPR001128">
    <property type="entry name" value="Cyt_P450"/>
</dbReference>
<evidence type="ECO:0000256" key="13">
    <source>
        <dbReference type="ARBA" id="ARBA00068045"/>
    </source>
</evidence>
<evidence type="ECO:0000256" key="2">
    <source>
        <dbReference type="ARBA" id="ARBA00004370"/>
    </source>
</evidence>
<evidence type="ECO:0000256" key="17">
    <source>
        <dbReference type="SAM" id="Phobius"/>
    </source>
</evidence>
<sequence length="525" mass="59275">MSKLIPAAAIAWIIWAIGISIYRLFFHPLAKYPGPRLAAITNWYTAFYAWRGDLHLQNRRLHQKYGRFLLSSSTSNANTCSGDIVRYGPNSLDFNTHSGMNAIYGTRANVRKADAYAVMSASRRTPNTISATDKTVHGFKRRIMSQTFSDHGLRNVEERLMARIDDFIAPLADDSQPGSHGTQDGWGSPRNMALMCNWLAFDIISDLSFGEHFNMLKSPELRWFPSVITKASHRMVIGMIQPKFFNFRIDRLFMAPQLKDILNASEWIRKRSESRAFLGNDIKQKDLIYNMMNATDPKTGQSFTQKDLWLESFLLLTAGSDTTSAAMSSTLFLLGHNPAALARLREELRLTFSNEDEIHMGQQLNSCKFLQACINESLRLVPPIPNSPPRVVQDGGTQIDQEFIPAGTTVGTSIYTLQRNPRYFTAPDEFHPERWLTDSSTTESISGTREGFCPFGYGPRSCVAWKLAWAELNVTLARALFRYDMRLAPESTCCGGTRNDCQHPFKGFVTAAVEGPWMQFRPSRS</sequence>
<dbReference type="PRINTS" id="PR00385">
    <property type="entry name" value="P450"/>
</dbReference>
<evidence type="ECO:0000256" key="12">
    <source>
        <dbReference type="ARBA" id="ARBA00023136"/>
    </source>
</evidence>
<evidence type="ECO:0000256" key="16">
    <source>
        <dbReference type="RuleBase" id="RU000461"/>
    </source>
</evidence>
<comment type="caution">
    <text evidence="18">The sequence shown here is derived from an EMBL/GenBank/DDBJ whole genome shotgun (WGS) entry which is preliminary data.</text>
</comment>
<dbReference type="SUPFAM" id="SSF48264">
    <property type="entry name" value="Cytochrome P450"/>
    <property type="match status" value="1"/>
</dbReference>
<evidence type="ECO:0000313" key="18">
    <source>
        <dbReference type="EMBL" id="CAG8361394.1"/>
    </source>
</evidence>
<dbReference type="FunFam" id="1.10.630.10:FF:000063">
    <property type="entry name" value="Cytochrome P450 monooxygenase"/>
    <property type="match status" value="1"/>
</dbReference>
<dbReference type="InterPro" id="IPR017972">
    <property type="entry name" value="Cyt_P450_CS"/>
</dbReference>
<protein>
    <recommendedName>
        <fullName evidence="13">Cytochrome P450 monooxygenase poxM</fullName>
    </recommendedName>
    <alternativeName>
        <fullName evidence="14">Oxaleimides biosynthesis cluster protein M</fullName>
    </alternativeName>
</protein>
<keyword evidence="10 15" id="KW-0408">Iron</keyword>